<dbReference type="Gene3D" id="2.130.10.10">
    <property type="entry name" value="YVTN repeat-like/Quinoprotein amine dehydrogenase"/>
    <property type="match status" value="3"/>
</dbReference>
<evidence type="ECO:0000313" key="7">
    <source>
        <dbReference type="RefSeq" id="XP_034118855.1"/>
    </source>
</evidence>
<dbReference type="AlphaFoldDB" id="A0A6P8XZJ2"/>
<feature type="compositionally biased region" description="Low complexity" evidence="4">
    <location>
        <begin position="785"/>
        <end position="798"/>
    </location>
</feature>
<evidence type="ECO:0000313" key="5">
    <source>
        <dbReference type="Proteomes" id="UP000515160"/>
    </source>
</evidence>
<evidence type="ECO:0000256" key="4">
    <source>
        <dbReference type="SAM" id="MobiDB-lite"/>
    </source>
</evidence>
<dbReference type="OrthoDB" id="4869960at2759"/>
<dbReference type="GeneID" id="117577943"/>
<feature type="region of interest" description="Disordered" evidence="4">
    <location>
        <begin position="460"/>
        <end position="543"/>
    </location>
</feature>
<evidence type="ECO:0000256" key="3">
    <source>
        <dbReference type="PROSITE-ProRule" id="PRU00221"/>
    </source>
</evidence>
<proteinExistence type="predicted"/>
<evidence type="ECO:0000313" key="6">
    <source>
        <dbReference type="RefSeq" id="XP_034118854.1"/>
    </source>
</evidence>
<dbReference type="GO" id="GO:0080008">
    <property type="term" value="C:Cul4-RING E3 ubiquitin ligase complex"/>
    <property type="evidence" value="ECO:0007669"/>
    <property type="project" value="TreeGrafter"/>
</dbReference>
<name>A0A6P8XZJ2_DROAB</name>
<evidence type="ECO:0000313" key="9">
    <source>
        <dbReference type="RefSeq" id="XP_034118858.1"/>
    </source>
</evidence>
<evidence type="ECO:0000256" key="1">
    <source>
        <dbReference type="ARBA" id="ARBA00022574"/>
    </source>
</evidence>
<dbReference type="SMART" id="SM00320">
    <property type="entry name" value="WD40"/>
    <property type="match status" value="6"/>
</dbReference>
<dbReference type="RefSeq" id="XP_051858749.1">
    <property type="nucleotide sequence ID" value="XM_052002789.1"/>
</dbReference>
<organism evidence="5 6">
    <name type="scientific">Drosophila albomicans</name>
    <name type="common">Fruit fly</name>
    <dbReference type="NCBI Taxonomy" id="7291"/>
    <lineage>
        <taxon>Eukaryota</taxon>
        <taxon>Metazoa</taxon>
        <taxon>Ecdysozoa</taxon>
        <taxon>Arthropoda</taxon>
        <taxon>Hexapoda</taxon>
        <taxon>Insecta</taxon>
        <taxon>Pterygota</taxon>
        <taxon>Neoptera</taxon>
        <taxon>Endopterygota</taxon>
        <taxon>Diptera</taxon>
        <taxon>Brachycera</taxon>
        <taxon>Muscomorpha</taxon>
        <taxon>Ephydroidea</taxon>
        <taxon>Drosophilidae</taxon>
        <taxon>Drosophila</taxon>
    </lineage>
</organism>
<feature type="compositionally biased region" description="Polar residues" evidence="4">
    <location>
        <begin position="340"/>
        <end position="356"/>
    </location>
</feature>
<keyword evidence="2" id="KW-0677">Repeat</keyword>
<keyword evidence="1 3" id="KW-0853">WD repeat</keyword>
<evidence type="ECO:0000313" key="10">
    <source>
        <dbReference type="RefSeq" id="XP_051858749.1"/>
    </source>
</evidence>
<dbReference type="InterPro" id="IPR001680">
    <property type="entry name" value="WD40_rpt"/>
</dbReference>
<dbReference type="PANTHER" id="PTHR15574:SF39">
    <property type="entry name" value="DDB1- AND CUL4-ASSOCIATED FACTOR 6"/>
    <property type="match status" value="1"/>
</dbReference>
<sequence>MTDRRGLRRSVQQCISDYPYHNANDLQTDLQASCKNSLDFVQRLSLLNKFDVHTGCVNTVNWNASGTHFVSGSDDNHLVITEAKTGRIAVRSKTMHKRHIFSARFMPHTNDQAIVSCSGEGIVMHTEFLAPYGSGKSRPEEALIDDAGRAASLFDCHAFGSTYDVQPLPDCPRTFLSCGEDGTVRCIDLRISSSCLEAVCEQHIFITAPCAVTAMDVAPINYHNIAIGCSDSIVRLYDRRMLTYSTTDRERITWPLKAYPIPMEYTRRHYRPTCVKYSADETELLVSYSMEQLYLYDLRHPGYEDGELLKSGCYTPKLRRDDDPEAQMPRLRFRGDWSDTGPNSMATTEQGQNRLNVGQARPPLEPGVLNRLSDEIFRMLNSQTRPSRPLAASNNSSGGGSGGGGNNGGGGSNNSGSNSTPRSGGGHLSWQDAVMRTLDNRSESALNRSSSQLLTQISMQPGNPIEASSPPTPPPPATATRSPTADGKSEHTITPKCLTMINAEKVTTEAETEATDANQKMDTETTEKSAESEVETEAETDTKEDTDMVEMKGDGPKYPITKFDYVKMSFSGHRNSRTMVKGACFWGDDFIMSGSDCGHIFVWQRQTGKVVKTLLADHRVVNRVQPHPTLPYLLSSGIDYNVKLWAPIDAAASFDEAGTTGLMQSNEIMLVEARDTITVPAQIMIRILASLHQYRRLMHATEGGATAANAAFRQRRNEAIVAMSAGEGGEAEAGAMDTEAMETEAFVTLEVIESDGSGGGGSSEAANNNNNNHNNDNANDDGDSNGDNNQSNSNSNAT</sequence>
<dbReference type="RefSeq" id="XP_034118858.1">
    <property type="nucleotide sequence ID" value="XM_034262967.2"/>
</dbReference>
<feature type="compositionally biased region" description="Basic and acidic residues" evidence="4">
    <location>
        <begin position="519"/>
        <end position="531"/>
    </location>
</feature>
<feature type="region of interest" description="Disordered" evidence="4">
    <location>
        <begin position="313"/>
        <end position="367"/>
    </location>
</feature>
<dbReference type="PANTHER" id="PTHR15574">
    <property type="entry name" value="WD REPEAT DOMAIN-CONTAINING FAMILY"/>
    <property type="match status" value="1"/>
</dbReference>
<accession>A0A6P8XZJ2</accession>
<dbReference type="PROSITE" id="PS50082">
    <property type="entry name" value="WD_REPEATS_2"/>
    <property type="match status" value="1"/>
</dbReference>
<dbReference type="Pfam" id="PF00400">
    <property type="entry name" value="WD40"/>
    <property type="match status" value="2"/>
</dbReference>
<reference evidence="6 7" key="1">
    <citation type="submission" date="2025-04" db="UniProtKB">
        <authorList>
            <consortium name="RefSeq"/>
        </authorList>
    </citation>
    <scope>IDENTIFICATION</scope>
    <source>
        <strain evidence="6 7">15112-1751.03</strain>
        <tissue evidence="6 7">Whole Adult</tissue>
    </source>
</reference>
<dbReference type="InterPro" id="IPR015943">
    <property type="entry name" value="WD40/YVTN_repeat-like_dom_sf"/>
</dbReference>
<feature type="repeat" description="WD" evidence="3">
    <location>
        <begin position="50"/>
        <end position="91"/>
    </location>
</feature>
<dbReference type="RefSeq" id="XP_034118857.1">
    <property type="nucleotide sequence ID" value="XM_034262966.2"/>
</dbReference>
<dbReference type="InterPro" id="IPR036322">
    <property type="entry name" value="WD40_repeat_dom_sf"/>
</dbReference>
<dbReference type="GO" id="GO:0005737">
    <property type="term" value="C:cytoplasm"/>
    <property type="evidence" value="ECO:0007669"/>
    <property type="project" value="TreeGrafter"/>
</dbReference>
<keyword evidence="5" id="KW-1185">Reference proteome</keyword>
<feature type="region of interest" description="Disordered" evidence="4">
    <location>
        <begin position="750"/>
        <end position="798"/>
    </location>
</feature>
<feature type="compositionally biased region" description="Gly residues" evidence="4">
    <location>
        <begin position="397"/>
        <end position="413"/>
    </location>
</feature>
<dbReference type="GO" id="GO:0045944">
    <property type="term" value="P:positive regulation of transcription by RNA polymerase II"/>
    <property type="evidence" value="ECO:0007669"/>
    <property type="project" value="TreeGrafter"/>
</dbReference>
<dbReference type="RefSeq" id="XP_034118855.1">
    <property type="nucleotide sequence ID" value="XM_034262964.2"/>
</dbReference>
<evidence type="ECO:0000256" key="2">
    <source>
        <dbReference type="ARBA" id="ARBA00022737"/>
    </source>
</evidence>
<feature type="region of interest" description="Disordered" evidence="4">
    <location>
        <begin position="383"/>
        <end position="428"/>
    </location>
</feature>
<dbReference type="SUPFAM" id="SSF50978">
    <property type="entry name" value="WD40 repeat-like"/>
    <property type="match status" value="1"/>
</dbReference>
<dbReference type="InterPro" id="IPR045151">
    <property type="entry name" value="DCAF8"/>
</dbReference>
<dbReference type="RefSeq" id="XP_034118854.1">
    <property type="nucleotide sequence ID" value="XM_034262963.2"/>
</dbReference>
<feature type="compositionally biased region" description="Low complexity" evidence="4">
    <location>
        <begin position="763"/>
        <end position="777"/>
    </location>
</feature>
<dbReference type="Proteomes" id="UP000515160">
    <property type="component" value="Chromosome X"/>
</dbReference>
<protein>
    <submittedName>
        <fullName evidence="6 7">DDB1- and CUL4-associated factor 6-like isoform X1</fullName>
    </submittedName>
</protein>
<evidence type="ECO:0000313" key="8">
    <source>
        <dbReference type="RefSeq" id="XP_034118857.1"/>
    </source>
</evidence>
<gene>
    <name evidence="6 7 8 9 10" type="primary">LOC117577943</name>
</gene>